<dbReference type="GO" id="GO:0005506">
    <property type="term" value="F:iron ion binding"/>
    <property type="evidence" value="ECO:0007669"/>
    <property type="project" value="InterPro"/>
</dbReference>
<dbReference type="PANTHER" id="PTHR47947">
    <property type="entry name" value="CYTOCHROME P450 82C3-RELATED"/>
    <property type="match status" value="1"/>
</dbReference>
<evidence type="ECO:0000313" key="7">
    <source>
        <dbReference type="Proteomes" id="UP000030645"/>
    </source>
</evidence>
<evidence type="ECO:0000256" key="4">
    <source>
        <dbReference type="ARBA" id="ARBA00023004"/>
    </source>
</evidence>
<evidence type="ECO:0000256" key="2">
    <source>
        <dbReference type="ARBA" id="ARBA00022723"/>
    </source>
</evidence>
<keyword evidence="1" id="KW-0349">Heme</keyword>
<dbReference type="Gene3D" id="1.10.630.10">
    <property type="entry name" value="Cytochrome P450"/>
    <property type="match status" value="1"/>
</dbReference>
<evidence type="ECO:0000313" key="6">
    <source>
        <dbReference type="EMBL" id="EXB63659.1"/>
    </source>
</evidence>
<sequence>MADTYGPSFSVRLEVHEALVVRNWEVAKECFTKNDKAFSTQPRSLAVKLMGYDHAMIGMDPYGPHWRRVRKLAAVELLSSPPARLAEPRDGGGNQPVHWRVVCGVVGGLGERACWGDEETAKELDSVLRSIGGEELEEL</sequence>
<dbReference type="GO" id="GO:0046246">
    <property type="term" value="P:terpene biosynthetic process"/>
    <property type="evidence" value="ECO:0007669"/>
    <property type="project" value="TreeGrafter"/>
</dbReference>
<protein>
    <submittedName>
        <fullName evidence="6">Cytochrome P450 82A1</fullName>
    </submittedName>
</protein>
<reference evidence="7" key="1">
    <citation type="submission" date="2013-01" db="EMBL/GenBank/DDBJ databases">
        <title>Draft Genome Sequence of a Mulberry Tree, Morus notabilis C.K. Schneid.</title>
        <authorList>
            <person name="He N."/>
            <person name="Zhao S."/>
        </authorList>
    </citation>
    <scope>NUCLEOTIDE SEQUENCE</scope>
</reference>
<gene>
    <name evidence="6" type="ORF">L484_027001</name>
</gene>
<dbReference type="STRING" id="981085.W9RBS3"/>
<dbReference type="SUPFAM" id="SSF48264">
    <property type="entry name" value="Cytochrome P450"/>
    <property type="match status" value="1"/>
</dbReference>
<keyword evidence="2" id="KW-0479">Metal-binding</keyword>
<dbReference type="GO" id="GO:0004497">
    <property type="term" value="F:monooxygenase activity"/>
    <property type="evidence" value="ECO:0007669"/>
    <property type="project" value="UniProtKB-KW"/>
</dbReference>
<dbReference type="EMBL" id="KE344491">
    <property type="protein sequence ID" value="EXB63659.1"/>
    <property type="molecule type" value="Genomic_DNA"/>
</dbReference>
<keyword evidence="7" id="KW-1185">Reference proteome</keyword>
<evidence type="ECO:0000256" key="1">
    <source>
        <dbReference type="ARBA" id="ARBA00022617"/>
    </source>
</evidence>
<dbReference type="Pfam" id="PF00067">
    <property type="entry name" value="p450"/>
    <property type="match status" value="1"/>
</dbReference>
<dbReference type="eggNOG" id="KOG0156">
    <property type="taxonomic scope" value="Eukaryota"/>
</dbReference>
<dbReference type="PANTHER" id="PTHR47947:SF8">
    <property type="entry name" value="CYTOCHROME P450 82C4-LIKE"/>
    <property type="match status" value="1"/>
</dbReference>
<keyword evidence="5" id="KW-0503">Monooxygenase</keyword>
<name>W9RBS3_9ROSA</name>
<keyword evidence="4" id="KW-0408">Iron</keyword>
<dbReference type="Proteomes" id="UP000030645">
    <property type="component" value="Unassembled WGS sequence"/>
</dbReference>
<dbReference type="InterPro" id="IPR036396">
    <property type="entry name" value="Cyt_P450_sf"/>
</dbReference>
<accession>W9RBS3</accession>
<dbReference type="AlphaFoldDB" id="W9RBS3"/>
<dbReference type="InterPro" id="IPR050651">
    <property type="entry name" value="Plant_Cytochrome_P450_Monoox"/>
</dbReference>
<organism evidence="6 7">
    <name type="scientific">Morus notabilis</name>
    <dbReference type="NCBI Taxonomy" id="981085"/>
    <lineage>
        <taxon>Eukaryota</taxon>
        <taxon>Viridiplantae</taxon>
        <taxon>Streptophyta</taxon>
        <taxon>Embryophyta</taxon>
        <taxon>Tracheophyta</taxon>
        <taxon>Spermatophyta</taxon>
        <taxon>Magnoliopsida</taxon>
        <taxon>eudicotyledons</taxon>
        <taxon>Gunneridae</taxon>
        <taxon>Pentapetalae</taxon>
        <taxon>rosids</taxon>
        <taxon>fabids</taxon>
        <taxon>Rosales</taxon>
        <taxon>Moraceae</taxon>
        <taxon>Moreae</taxon>
        <taxon>Morus</taxon>
    </lineage>
</organism>
<dbReference type="GO" id="GO:0016705">
    <property type="term" value="F:oxidoreductase activity, acting on paired donors, with incorporation or reduction of molecular oxygen"/>
    <property type="evidence" value="ECO:0007669"/>
    <property type="project" value="InterPro"/>
</dbReference>
<keyword evidence="3" id="KW-0560">Oxidoreductase</keyword>
<evidence type="ECO:0000256" key="3">
    <source>
        <dbReference type="ARBA" id="ARBA00023002"/>
    </source>
</evidence>
<proteinExistence type="predicted"/>
<dbReference type="InterPro" id="IPR001128">
    <property type="entry name" value="Cyt_P450"/>
</dbReference>
<evidence type="ECO:0000256" key="5">
    <source>
        <dbReference type="ARBA" id="ARBA00023033"/>
    </source>
</evidence>
<dbReference type="GO" id="GO:0020037">
    <property type="term" value="F:heme binding"/>
    <property type="evidence" value="ECO:0007669"/>
    <property type="project" value="InterPro"/>
</dbReference>